<protein>
    <submittedName>
        <fullName evidence="8">Carboxyl-terminal protease</fullName>
        <ecNumber evidence="8">3.4.21.102</ecNumber>
    </submittedName>
</protein>
<dbReference type="HOGENOM" id="CLU_017295_2_1_10"/>
<evidence type="ECO:0000256" key="4">
    <source>
        <dbReference type="ARBA" id="ARBA00022825"/>
    </source>
</evidence>
<dbReference type="SUPFAM" id="SSF50156">
    <property type="entry name" value="PDZ domain-like"/>
    <property type="match status" value="1"/>
</dbReference>
<keyword evidence="2 5" id="KW-0645">Protease</keyword>
<dbReference type="Proteomes" id="UP000000310">
    <property type="component" value="Chromosome"/>
</dbReference>
<dbReference type="KEGG" id="psn:Pedsa_2733"/>
<dbReference type="CDD" id="cd07560">
    <property type="entry name" value="Peptidase_S41_CPP"/>
    <property type="match status" value="1"/>
</dbReference>
<dbReference type="GO" id="GO:0030288">
    <property type="term" value="C:outer membrane-bounded periplasmic space"/>
    <property type="evidence" value="ECO:0007669"/>
    <property type="project" value="TreeGrafter"/>
</dbReference>
<dbReference type="GO" id="GO:0004252">
    <property type="term" value="F:serine-type endopeptidase activity"/>
    <property type="evidence" value="ECO:0007669"/>
    <property type="project" value="UniProtKB-EC"/>
</dbReference>
<dbReference type="PANTHER" id="PTHR32060">
    <property type="entry name" value="TAIL-SPECIFIC PROTEASE"/>
    <property type="match status" value="1"/>
</dbReference>
<gene>
    <name evidence="8" type="ordered locus">Pedsa_2733</name>
</gene>
<evidence type="ECO:0000256" key="1">
    <source>
        <dbReference type="ARBA" id="ARBA00009179"/>
    </source>
</evidence>
<evidence type="ECO:0000259" key="7">
    <source>
        <dbReference type="PROSITE" id="PS50106"/>
    </source>
</evidence>
<dbReference type="PANTHER" id="PTHR32060:SF30">
    <property type="entry name" value="CARBOXY-TERMINAL PROCESSING PROTEASE CTPA"/>
    <property type="match status" value="1"/>
</dbReference>
<dbReference type="EMBL" id="CP002545">
    <property type="protein sequence ID" value="ADY53275.1"/>
    <property type="molecule type" value="Genomic_DNA"/>
</dbReference>
<dbReference type="InterPro" id="IPR029045">
    <property type="entry name" value="ClpP/crotonase-like_dom_sf"/>
</dbReference>
<dbReference type="eggNOG" id="COG0793">
    <property type="taxonomic scope" value="Bacteria"/>
</dbReference>
<comment type="similarity">
    <text evidence="1 5">Belongs to the peptidase S41A family.</text>
</comment>
<name>F0S712_PSESL</name>
<dbReference type="InterPro" id="IPR004447">
    <property type="entry name" value="Peptidase_S41A"/>
</dbReference>
<evidence type="ECO:0000256" key="6">
    <source>
        <dbReference type="SAM" id="Phobius"/>
    </source>
</evidence>
<keyword evidence="3 5" id="KW-0378">Hydrolase</keyword>
<reference evidence="8 9" key="1">
    <citation type="journal article" date="2011" name="Stand. Genomic Sci.">
        <title>Complete genome sequence of the gliding, heparinolytic Pedobacter saltans type strain (113).</title>
        <authorList>
            <person name="Liolios K."/>
            <person name="Sikorski J."/>
            <person name="Lu M."/>
            <person name="Nolan M."/>
            <person name="Lapidus A."/>
            <person name="Lucas S."/>
            <person name="Hammon N."/>
            <person name="Deshpande S."/>
            <person name="Cheng J.F."/>
            <person name="Tapia R."/>
            <person name="Han C."/>
            <person name="Goodwin L."/>
            <person name="Pitluck S."/>
            <person name="Huntemann M."/>
            <person name="Ivanova N."/>
            <person name="Pagani I."/>
            <person name="Mavromatis K."/>
            <person name="Ovchinikova G."/>
            <person name="Pati A."/>
            <person name="Chen A."/>
            <person name="Palaniappan K."/>
            <person name="Land M."/>
            <person name="Hauser L."/>
            <person name="Brambilla E.M."/>
            <person name="Kotsyurbenko O."/>
            <person name="Rohde M."/>
            <person name="Tindall B.J."/>
            <person name="Abt B."/>
            <person name="Goker M."/>
            <person name="Detter J.C."/>
            <person name="Woyke T."/>
            <person name="Bristow J."/>
            <person name="Eisen J.A."/>
            <person name="Markowitz V."/>
            <person name="Hugenholtz P."/>
            <person name="Klenk H.P."/>
            <person name="Kyrpides N.C."/>
        </authorList>
    </citation>
    <scope>NUCLEOTIDE SEQUENCE [LARGE SCALE GENOMIC DNA]</scope>
    <source>
        <strain evidence="9">ATCC 51119 / DSM 12145 / JCM 21818 / LMG 10337 / NBRC 100064 / NCIMB 13643</strain>
    </source>
</reference>
<evidence type="ECO:0000313" key="9">
    <source>
        <dbReference type="Proteomes" id="UP000000310"/>
    </source>
</evidence>
<dbReference type="GO" id="GO:0006508">
    <property type="term" value="P:proteolysis"/>
    <property type="evidence" value="ECO:0007669"/>
    <property type="project" value="UniProtKB-KW"/>
</dbReference>
<feature type="transmembrane region" description="Helical" evidence="6">
    <location>
        <begin position="14"/>
        <end position="32"/>
    </location>
</feature>
<dbReference type="GO" id="GO:0007165">
    <property type="term" value="P:signal transduction"/>
    <property type="evidence" value="ECO:0007669"/>
    <property type="project" value="TreeGrafter"/>
</dbReference>
<sequence length="539" mass="60714">MNTVSFMSANNNKFLYILCICLAMIFSFILGTKYDQYRIGERISIDFNRNNKVNKVLNLIRKNYVDSVNVDSMENMAIGEILTHLDPHSVYLPPSQAKKQSESLEGNFEGIGIEYYLLSDTILVTSVRQSGPSEKAGLQKGDKIIAVNGELLTGKGLLAFNLVNKLKGKKGSEVKVSVIRNGNKKPYQFSIVRDQIMVSSIDAAYMINKETAYIKISKFDIKTEEDFTNKLLYLEEKGMKNLILDLRGNGGGYLSAATSLADHFLKDKDLIVYTQGLHEPKTEYRATEGGLFEKGKLAILIDEQSASASEIVAGAIQDLDRGVIIGRRSFGKGLVQEQFSFEDGSAMNLTVARYFTPSGRSIQKSYAKGNKAYYNSLYKDDEENFYIDSIKRNNISSHIFKTVSGRVIYDGSGITPDYVISVDTSHLTAFYKKINNQNLLLEFTYRFLAQAPLSEQYKTAEQFYNNYAVSDQDFSRLLAFLKDKNIQASPEEIKKSGMRLRNEIKSLLARFHFKEEGFYRTVNGTDSMLTKALDVLTKN</sequence>
<dbReference type="STRING" id="762903.Pedsa_2733"/>
<dbReference type="CDD" id="cd06782">
    <property type="entry name" value="cpPDZ_CPP-like"/>
    <property type="match status" value="1"/>
</dbReference>
<dbReference type="SMART" id="SM00228">
    <property type="entry name" value="PDZ"/>
    <property type="match status" value="1"/>
</dbReference>
<dbReference type="SUPFAM" id="SSF52096">
    <property type="entry name" value="ClpP/crotonase"/>
    <property type="match status" value="1"/>
</dbReference>
<keyword evidence="9" id="KW-1185">Reference proteome</keyword>
<dbReference type="Gene3D" id="2.30.42.10">
    <property type="match status" value="1"/>
</dbReference>
<dbReference type="Pfam" id="PF13180">
    <property type="entry name" value="PDZ_2"/>
    <property type="match status" value="1"/>
</dbReference>
<evidence type="ECO:0000313" key="8">
    <source>
        <dbReference type="EMBL" id="ADY53275.1"/>
    </source>
</evidence>
<accession>F0S712</accession>
<keyword evidence="6" id="KW-1133">Transmembrane helix</keyword>
<organism evidence="8 9">
    <name type="scientific">Pseudopedobacter saltans (strain ATCC 51119 / DSM 12145 / JCM 21818 / CCUG 39354 / LMG 10337 / NBRC 100064 / NCIMB 13643)</name>
    <name type="common">Pedobacter saltans</name>
    <dbReference type="NCBI Taxonomy" id="762903"/>
    <lineage>
        <taxon>Bacteria</taxon>
        <taxon>Pseudomonadati</taxon>
        <taxon>Bacteroidota</taxon>
        <taxon>Sphingobacteriia</taxon>
        <taxon>Sphingobacteriales</taxon>
        <taxon>Sphingobacteriaceae</taxon>
        <taxon>Pseudopedobacter</taxon>
    </lineage>
</organism>
<dbReference type="InterPro" id="IPR036034">
    <property type="entry name" value="PDZ_sf"/>
</dbReference>
<dbReference type="AlphaFoldDB" id="F0S712"/>
<keyword evidence="4 5" id="KW-0720">Serine protease</keyword>
<dbReference type="InterPro" id="IPR005151">
    <property type="entry name" value="Tail-specific_protease"/>
</dbReference>
<keyword evidence="6" id="KW-0472">Membrane</keyword>
<proteinExistence type="inferred from homology"/>
<dbReference type="MEROPS" id="S41.013"/>
<evidence type="ECO:0000256" key="2">
    <source>
        <dbReference type="ARBA" id="ARBA00022670"/>
    </source>
</evidence>
<dbReference type="Pfam" id="PF03572">
    <property type="entry name" value="Peptidase_S41"/>
    <property type="match status" value="1"/>
</dbReference>
<reference evidence="9" key="2">
    <citation type="submission" date="2011-02" db="EMBL/GenBank/DDBJ databases">
        <title>The complete genome of Pedobacter saltans DSM 12145.</title>
        <authorList>
            <consortium name="US DOE Joint Genome Institute (JGI-PGF)"/>
            <person name="Lucas S."/>
            <person name="Copeland A."/>
            <person name="Lapidus A."/>
            <person name="Bruce D."/>
            <person name="Goodwin L."/>
            <person name="Pitluck S."/>
            <person name="Kyrpides N."/>
            <person name="Mavromatis K."/>
            <person name="Pagani I."/>
            <person name="Ivanova N."/>
            <person name="Ovchinnikova G."/>
            <person name="Lu M."/>
            <person name="Detter J.C."/>
            <person name="Han C."/>
            <person name="Land M."/>
            <person name="Hauser L."/>
            <person name="Markowitz V."/>
            <person name="Cheng J.-F."/>
            <person name="Hugenholtz P."/>
            <person name="Woyke T."/>
            <person name="Wu D."/>
            <person name="Tindall B."/>
            <person name="Pomrenke H.G."/>
            <person name="Brambilla E."/>
            <person name="Klenk H.-P."/>
            <person name="Eisen J.A."/>
        </authorList>
    </citation>
    <scope>NUCLEOTIDE SEQUENCE [LARGE SCALE GENOMIC DNA]</scope>
    <source>
        <strain evidence="9">ATCC 51119 / DSM 12145 / JCM 21818 / LMG 10337 / NBRC 100064 / NCIMB 13643</strain>
    </source>
</reference>
<evidence type="ECO:0000256" key="3">
    <source>
        <dbReference type="ARBA" id="ARBA00022801"/>
    </source>
</evidence>
<dbReference type="NCBIfam" id="TIGR00225">
    <property type="entry name" value="prc"/>
    <property type="match status" value="1"/>
</dbReference>
<feature type="domain" description="PDZ" evidence="7">
    <location>
        <begin position="89"/>
        <end position="154"/>
    </location>
</feature>
<evidence type="ECO:0000256" key="5">
    <source>
        <dbReference type="RuleBase" id="RU004404"/>
    </source>
</evidence>
<keyword evidence="6" id="KW-0812">Transmembrane</keyword>
<dbReference type="Gene3D" id="3.90.226.10">
    <property type="entry name" value="2-enoyl-CoA Hydratase, Chain A, domain 1"/>
    <property type="match status" value="1"/>
</dbReference>
<dbReference type="Gene3D" id="3.30.750.44">
    <property type="match status" value="1"/>
</dbReference>
<dbReference type="EC" id="3.4.21.102" evidence="8"/>
<dbReference type="InterPro" id="IPR001478">
    <property type="entry name" value="PDZ"/>
</dbReference>
<dbReference type="PROSITE" id="PS50106">
    <property type="entry name" value="PDZ"/>
    <property type="match status" value="1"/>
</dbReference>
<dbReference type="SMART" id="SM00245">
    <property type="entry name" value="TSPc"/>
    <property type="match status" value="1"/>
</dbReference>